<comment type="catalytic activity">
    <reaction evidence="14">
        <text>L-lysyl-[protein] + 3 S-adenosyl-L-methionine = N(6),N(6),N(6)-trimethyl-L-lysyl-[protein] + 3 S-adenosyl-L-homocysteine + 3 H(+)</text>
        <dbReference type="Rhea" id="RHEA:54192"/>
        <dbReference type="Rhea" id="RHEA-COMP:9752"/>
        <dbReference type="Rhea" id="RHEA-COMP:13826"/>
        <dbReference type="ChEBI" id="CHEBI:15378"/>
        <dbReference type="ChEBI" id="CHEBI:29969"/>
        <dbReference type="ChEBI" id="CHEBI:57856"/>
        <dbReference type="ChEBI" id="CHEBI:59789"/>
        <dbReference type="ChEBI" id="CHEBI:61961"/>
    </reaction>
    <physiologicalReaction direction="left-to-right" evidence="14">
        <dbReference type="Rhea" id="RHEA:54193"/>
    </physiologicalReaction>
</comment>
<feature type="compositionally biased region" description="Acidic residues" evidence="18">
    <location>
        <begin position="370"/>
        <end position="383"/>
    </location>
</feature>
<dbReference type="SUPFAM" id="SSF82199">
    <property type="entry name" value="SET domain"/>
    <property type="match status" value="1"/>
</dbReference>
<proteinExistence type="predicted"/>
<keyword evidence="5" id="KW-0808">Transferase</keyword>
<keyword evidence="8" id="KW-0863">Zinc-finger</keyword>
<comment type="catalytic activity">
    <reaction evidence="13">
        <text>L-lysyl(20)-[histone H4] + 3 S-adenosyl-L-methionine = N(6),N(6),N(6)-trimethyl-L-lysyl(20)-[histone H4] + 3 S-adenosyl-L-homocysteine + 3 H(+)</text>
        <dbReference type="Rhea" id="RHEA:64456"/>
        <dbReference type="Rhea" id="RHEA-COMP:15554"/>
        <dbReference type="Rhea" id="RHEA-COMP:15998"/>
        <dbReference type="ChEBI" id="CHEBI:15378"/>
        <dbReference type="ChEBI" id="CHEBI:29969"/>
        <dbReference type="ChEBI" id="CHEBI:57856"/>
        <dbReference type="ChEBI" id="CHEBI:59789"/>
        <dbReference type="ChEBI" id="CHEBI:61961"/>
        <dbReference type="EC" id="2.1.1.372"/>
    </reaction>
</comment>
<keyword evidence="9" id="KW-0862">Zinc</keyword>
<evidence type="ECO:0000256" key="8">
    <source>
        <dbReference type="ARBA" id="ARBA00022771"/>
    </source>
</evidence>
<dbReference type="EC" id="2.1.1.359" evidence="2"/>
<comment type="subcellular location">
    <subcellularLocation>
        <location evidence="1">Cytoplasm</location>
    </subcellularLocation>
</comment>
<evidence type="ECO:0000259" key="19">
    <source>
        <dbReference type="PROSITE" id="PS50280"/>
    </source>
</evidence>
<feature type="domain" description="SET" evidence="19">
    <location>
        <begin position="4"/>
        <end position="338"/>
    </location>
</feature>
<dbReference type="Gene3D" id="6.10.140.2220">
    <property type="match status" value="1"/>
</dbReference>
<dbReference type="PANTHER" id="PTHR46402">
    <property type="entry name" value="SET AND MYND DOMAIN-CONTAINING PROTEIN 5"/>
    <property type="match status" value="1"/>
</dbReference>
<dbReference type="CDD" id="cd10521">
    <property type="entry name" value="SET_SMYD5"/>
    <property type="match status" value="1"/>
</dbReference>
<evidence type="ECO:0000256" key="16">
    <source>
        <dbReference type="ARBA" id="ARBA00049789"/>
    </source>
</evidence>
<name>A0ABQ9HVB5_9NEOP</name>
<dbReference type="Proteomes" id="UP001159363">
    <property type="component" value="Chromosome 3"/>
</dbReference>
<dbReference type="Gene3D" id="1.10.220.160">
    <property type="match status" value="1"/>
</dbReference>
<keyword evidence="6" id="KW-0949">S-adenosyl-L-methionine</keyword>
<keyword evidence="21" id="KW-1185">Reference proteome</keyword>
<feature type="region of interest" description="Disordered" evidence="18">
    <location>
        <begin position="370"/>
        <end position="391"/>
    </location>
</feature>
<evidence type="ECO:0000256" key="9">
    <source>
        <dbReference type="ARBA" id="ARBA00022833"/>
    </source>
</evidence>
<dbReference type="SMART" id="SM00317">
    <property type="entry name" value="SET"/>
    <property type="match status" value="1"/>
</dbReference>
<dbReference type="InterPro" id="IPR046341">
    <property type="entry name" value="SET_dom_sf"/>
</dbReference>
<keyword evidence="4" id="KW-0489">Methyltransferase</keyword>
<evidence type="ECO:0000256" key="1">
    <source>
        <dbReference type="ARBA" id="ARBA00004496"/>
    </source>
</evidence>
<reference evidence="20 21" key="1">
    <citation type="submission" date="2023-02" db="EMBL/GenBank/DDBJ databases">
        <title>LHISI_Scaffold_Assembly.</title>
        <authorList>
            <person name="Stuart O.P."/>
            <person name="Cleave R."/>
            <person name="Magrath M.J.L."/>
            <person name="Mikheyev A.S."/>
        </authorList>
    </citation>
    <scope>NUCLEOTIDE SEQUENCE [LARGE SCALE GENOMIC DNA]</scope>
    <source>
        <strain evidence="20">Daus_M_001</strain>
        <tissue evidence="20">Leg muscle</tissue>
    </source>
</reference>
<protein>
    <recommendedName>
        <fullName evidence="15">Protein-lysine N-trimethyltransferase SMYD5</fullName>
        <ecNumber evidence="2">2.1.1.359</ecNumber>
        <ecNumber evidence="10">2.1.1.372</ecNumber>
    </recommendedName>
    <alternativeName>
        <fullName evidence="11">SET and MYND domain-containing protein 5</fullName>
    </alternativeName>
    <alternativeName>
        <fullName evidence="16">[histone H3]-lysine20 N-trimethyltransferase SMYD5</fullName>
    </alternativeName>
    <alternativeName>
        <fullName evidence="17">[histone H4]-lysine36 N-trimethyltransferase SMYD5</fullName>
    </alternativeName>
</protein>
<evidence type="ECO:0000256" key="5">
    <source>
        <dbReference type="ARBA" id="ARBA00022679"/>
    </source>
</evidence>
<evidence type="ECO:0000256" key="7">
    <source>
        <dbReference type="ARBA" id="ARBA00022723"/>
    </source>
</evidence>
<evidence type="ECO:0000256" key="17">
    <source>
        <dbReference type="ARBA" id="ARBA00049806"/>
    </source>
</evidence>
<dbReference type="EMBL" id="JARBHB010000003">
    <property type="protein sequence ID" value="KAJ8888010.1"/>
    <property type="molecule type" value="Genomic_DNA"/>
</dbReference>
<evidence type="ECO:0000256" key="12">
    <source>
        <dbReference type="ARBA" id="ARBA00047545"/>
    </source>
</evidence>
<dbReference type="Pfam" id="PF00856">
    <property type="entry name" value="SET"/>
    <property type="match status" value="1"/>
</dbReference>
<organism evidence="20 21">
    <name type="scientific">Dryococelus australis</name>
    <dbReference type="NCBI Taxonomy" id="614101"/>
    <lineage>
        <taxon>Eukaryota</taxon>
        <taxon>Metazoa</taxon>
        <taxon>Ecdysozoa</taxon>
        <taxon>Arthropoda</taxon>
        <taxon>Hexapoda</taxon>
        <taxon>Insecta</taxon>
        <taxon>Pterygota</taxon>
        <taxon>Neoptera</taxon>
        <taxon>Polyneoptera</taxon>
        <taxon>Phasmatodea</taxon>
        <taxon>Verophasmatodea</taxon>
        <taxon>Anareolatae</taxon>
        <taxon>Phasmatidae</taxon>
        <taxon>Eurycanthinae</taxon>
        <taxon>Dryococelus</taxon>
    </lineage>
</organism>
<dbReference type="PROSITE" id="PS50280">
    <property type="entry name" value="SET"/>
    <property type="match status" value="1"/>
</dbReference>
<evidence type="ECO:0000256" key="11">
    <source>
        <dbReference type="ARBA" id="ARBA00033038"/>
    </source>
</evidence>
<dbReference type="InterPro" id="IPR044422">
    <property type="entry name" value="SMYD5_SET"/>
</dbReference>
<comment type="catalytic activity">
    <reaction evidence="12">
        <text>L-lysyl(36)-[histone H3] + 3 S-adenosyl-L-methionine = N(6),N(6),N(6)-trimethyl-L-lysyl(36)-[histone H3] + 3 S-adenosyl-L-homocysteine + 3 H(+)</text>
        <dbReference type="Rhea" id="RHEA:60324"/>
        <dbReference type="Rhea" id="RHEA-COMP:9785"/>
        <dbReference type="Rhea" id="RHEA-COMP:15536"/>
        <dbReference type="ChEBI" id="CHEBI:15378"/>
        <dbReference type="ChEBI" id="CHEBI:29969"/>
        <dbReference type="ChEBI" id="CHEBI:57856"/>
        <dbReference type="ChEBI" id="CHEBI:59789"/>
        <dbReference type="ChEBI" id="CHEBI:61961"/>
        <dbReference type="EC" id="2.1.1.359"/>
    </reaction>
</comment>
<sequence length="391" mass="43583">MDAKGFEVRFISELKGRGVFANKSFKSGDTIFEELPVVCCQFSWNIAYKYAACNFCMRPLETTQDNVRRLSGQKALVLPYPECCPTDSSSHAGQTDGLEYCLESVPDAAWRQFHQTLCVGTEADCQSHPLQRLDEAWRQMHFPPETASVMLIAQMIATVRQAEDPEAAINILSFCHRSRSEEQQLAHKLLGDQFTSQVDLLRQLLIEALYADCVQQWLTPDGFVSLLALVGTNAQGVGTSPLSMWVSRVAALPLCPEDRANIDTFIDGLYDTLHEEGGVAEVGQFLNNEGAGLYALQSRCNHSCRPNVEVTFPHNSSRLVVVATQDILPGEEVCISYLDECVLARSRHSRHRLLRENYLFVCTCPKCELEAGDPDETSEESDNDSNSSEQD</sequence>
<evidence type="ECO:0000313" key="20">
    <source>
        <dbReference type="EMBL" id="KAJ8888010.1"/>
    </source>
</evidence>
<evidence type="ECO:0000256" key="6">
    <source>
        <dbReference type="ARBA" id="ARBA00022691"/>
    </source>
</evidence>
<dbReference type="Gene3D" id="2.170.270.10">
    <property type="entry name" value="SET domain"/>
    <property type="match status" value="2"/>
</dbReference>
<evidence type="ECO:0000256" key="14">
    <source>
        <dbReference type="ARBA" id="ARBA00049497"/>
    </source>
</evidence>
<evidence type="ECO:0000256" key="18">
    <source>
        <dbReference type="SAM" id="MobiDB-lite"/>
    </source>
</evidence>
<keyword evidence="7" id="KW-0479">Metal-binding</keyword>
<dbReference type="EC" id="2.1.1.372" evidence="10"/>
<evidence type="ECO:0000256" key="3">
    <source>
        <dbReference type="ARBA" id="ARBA00022490"/>
    </source>
</evidence>
<keyword evidence="3" id="KW-0963">Cytoplasm</keyword>
<accession>A0ABQ9HVB5</accession>
<evidence type="ECO:0000256" key="10">
    <source>
        <dbReference type="ARBA" id="ARBA00024057"/>
    </source>
</evidence>
<evidence type="ECO:0000256" key="4">
    <source>
        <dbReference type="ARBA" id="ARBA00022603"/>
    </source>
</evidence>
<evidence type="ECO:0000256" key="15">
    <source>
        <dbReference type="ARBA" id="ARBA00049768"/>
    </source>
</evidence>
<evidence type="ECO:0000256" key="13">
    <source>
        <dbReference type="ARBA" id="ARBA00048081"/>
    </source>
</evidence>
<evidence type="ECO:0000256" key="2">
    <source>
        <dbReference type="ARBA" id="ARBA00012178"/>
    </source>
</evidence>
<comment type="caution">
    <text evidence="20">The sequence shown here is derived from an EMBL/GenBank/DDBJ whole genome shotgun (WGS) entry which is preliminary data.</text>
</comment>
<gene>
    <name evidence="20" type="ORF">PR048_007495</name>
</gene>
<dbReference type="PANTHER" id="PTHR46402:SF2">
    <property type="entry name" value="HISTONE-LYSINE N-TRIMETHYLTRANSFERASE SMYD5"/>
    <property type="match status" value="1"/>
</dbReference>
<evidence type="ECO:0000313" key="21">
    <source>
        <dbReference type="Proteomes" id="UP001159363"/>
    </source>
</evidence>
<dbReference type="InterPro" id="IPR001214">
    <property type="entry name" value="SET_dom"/>
</dbReference>